<organism evidence="1 2">
    <name type="scientific">Aspergillus neoniger (strain CBS 115656)</name>
    <dbReference type="NCBI Taxonomy" id="1448310"/>
    <lineage>
        <taxon>Eukaryota</taxon>
        <taxon>Fungi</taxon>
        <taxon>Dikarya</taxon>
        <taxon>Ascomycota</taxon>
        <taxon>Pezizomycotina</taxon>
        <taxon>Eurotiomycetes</taxon>
        <taxon>Eurotiomycetidae</taxon>
        <taxon>Eurotiales</taxon>
        <taxon>Aspergillaceae</taxon>
        <taxon>Aspergillus</taxon>
        <taxon>Aspergillus subgen. Circumdati</taxon>
    </lineage>
</organism>
<dbReference type="Proteomes" id="UP000247647">
    <property type="component" value="Unassembled WGS sequence"/>
</dbReference>
<dbReference type="OrthoDB" id="37659at2759"/>
<dbReference type="GeneID" id="37129698"/>
<protein>
    <submittedName>
        <fullName evidence="1">Uncharacterized protein</fullName>
    </submittedName>
</protein>
<evidence type="ECO:0000313" key="1">
    <source>
        <dbReference type="EMBL" id="PYH35682.1"/>
    </source>
</evidence>
<gene>
    <name evidence="1" type="ORF">BO87DRAFT_424581</name>
</gene>
<keyword evidence="2" id="KW-1185">Reference proteome</keyword>
<dbReference type="EMBL" id="KZ821455">
    <property type="protein sequence ID" value="PYH35682.1"/>
    <property type="molecule type" value="Genomic_DNA"/>
</dbReference>
<accession>A0A318ZI40</accession>
<sequence length="139" mass="15054">MSVKLSIAVFVGDPLDYIKKRHTAIHVAFADGDQSLLHIVGAHGFFEFEDSVGKDPQASAKLATLIEVPTTSKSLSKQDIKRACEQTRIENSPGNHDWNCQNWVGDALGSLVQTGLSTVQARDHAVDQMAEACFEATDG</sequence>
<dbReference type="Pfam" id="PF20174">
    <property type="entry name" value="DUF6540"/>
    <property type="match status" value="1"/>
</dbReference>
<dbReference type="AlphaFoldDB" id="A0A318ZI40"/>
<reference evidence="1" key="1">
    <citation type="submission" date="2016-12" db="EMBL/GenBank/DDBJ databases">
        <title>The genomes of Aspergillus section Nigri reveals drivers in fungal speciation.</title>
        <authorList>
            <consortium name="DOE Joint Genome Institute"/>
            <person name="Vesth T.C."/>
            <person name="Nybo J."/>
            <person name="Theobald S."/>
            <person name="Brandl J."/>
            <person name="Frisvad J.C."/>
            <person name="Nielsen K.F."/>
            <person name="Lyhne E.K."/>
            <person name="Kogle M.E."/>
            <person name="Kuo A."/>
            <person name="Riley R."/>
            <person name="Clum A."/>
            <person name="Nolan M."/>
            <person name="Lipzen A."/>
            <person name="Salamov A."/>
            <person name="Henrissat B."/>
            <person name="Wiebenga A."/>
            <person name="De Vries R.P."/>
            <person name="Grigoriev I.V."/>
            <person name="Mortensen U.H."/>
            <person name="Andersen M.R."/>
            <person name="Baker S.E."/>
        </authorList>
    </citation>
    <scope>NUCLEOTIDE SEQUENCE [LARGE SCALE GENOMIC DNA]</scope>
    <source>
        <strain evidence="1">CBS 115656</strain>
    </source>
</reference>
<proteinExistence type="predicted"/>
<dbReference type="InterPro" id="IPR046670">
    <property type="entry name" value="DUF6540"/>
</dbReference>
<dbReference type="RefSeq" id="XP_025481160.1">
    <property type="nucleotide sequence ID" value="XM_025627242.1"/>
</dbReference>
<name>A0A318ZI40_ASPNB</name>
<evidence type="ECO:0000313" key="2">
    <source>
        <dbReference type="Proteomes" id="UP000247647"/>
    </source>
</evidence>